<sequence length="216" mass="23796">ELGEDFQSLRTLGAHLNDLEIGAAVHSLALSQWHQSHMRCSKCGAETKSILGGSVRKCLVCSAEHHPRTDPAIIVLVKDSKDRILLGRQKVWPEKRFSTFAGFVEPGESFESCVIREVAEECGGIVTDMNYLGSQPWPFPASVMIAYEANISNPDSVVADGQEIEEIVWLTREELKSKCESGELLLPPIISVARAMINAWYGPAAESELSGQSWRN</sequence>
<keyword evidence="5" id="KW-0460">Magnesium</keyword>
<comment type="cofactor">
    <cofactor evidence="1">
        <name>Mg(2+)</name>
        <dbReference type="ChEBI" id="CHEBI:18420"/>
    </cofactor>
</comment>
<dbReference type="Proteomes" id="UP000053054">
    <property type="component" value="Unassembled WGS sequence"/>
</dbReference>
<dbReference type="Pfam" id="PF00293">
    <property type="entry name" value="NUDIX"/>
    <property type="match status" value="1"/>
</dbReference>
<dbReference type="PROSITE" id="PS51462">
    <property type="entry name" value="NUDIX"/>
    <property type="match status" value="1"/>
</dbReference>
<name>A0A0R2QM01_9ACTN</name>
<protein>
    <recommendedName>
        <fullName evidence="2">NAD(+) diphosphatase</fullName>
        <ecNumber evidence="2">3.6.1.22</ecNumber>
    </recommendedName>
</protein>
<evidence type="ECO:0000256" key="4">
    <source>
        <dbReference type="ARBA" id="ARBA00022801"/>
    </source>
</evidence>
<feature type="non-terminal residue" evidence="8">
    <location>
        <position position="1"/>
    </location>
</feature>
<reference evidence="8 9" key="1">
    <citation type="submission" date="2015-10" db="EMBL/GenBank/DDBJ databases">
        <title>Metagenome-Assembled Genomes uncover a global brackish microbiome.</title>
        <authorList>
            <person name="Hugerth L.W."/>
            <person name="Larsson J."/>
            <person name="Alneberg J."/>
            <person name="Lindh M.V."/>
            <person name="Legrand C."/>
            <person name="Pinhassi J."/>
            <person name="Andersson A.F."/>
        </authorList>
    </citation>
    <scope>NUCLEOTIDE SEQUENCE [LARGE SCALE GENOMIC DNA]</scope>
    <source>
        <strain evidence="8">BACL2 MAG-120820-bin50</strain>
    </source>
</reference>
<dbReference type="InterPro" id="IPR020084">
    <property type="entry name" value="NUDIX_hydrolase_CS"/>
</dbReference>
<dbReference type="Gene3D" id="3.90.79.20">
    <property type="match status" value="1"/>
</dbReference>
<evidence type="ECO:0000256" key="1">
    <source>
        <dbReference type="ARBA" id="ARBA00001946"/>
    </source>
</evidence>
<dbReference type="EC" id="3.6.1.22" evidence="2"/>
<evidence type="ECO:0000256" key="5">
    <source>
        <dbReference type="ARBA" id="ARBA00022842"/>
    </source>
</evidence>
<organism evidence="8 9">
    <name type="scientific">Actinobacteria bacterium BACL2 MAG-120820-bin50</name>
    <dbReference type="NCBI Taxonomy" id="1655570"/>
    <lineage>
        <taxon>Bacteria</taxon>
        <taxon>Bacillati</taxon>
        <taxon>Actinomycetota</taxon>
        <taxon>Actinomycetes</taxon>
        <taxon>Actinomycetes incertae sedis</taxon>
        <taxon>ac1 cluster</taxon>
    </lineage>
</organism>
<dbReference type="GO" id="GO:0046872">
    <property type="term" value="F:metal ion binding"/>
    <property type="evidence" value="ECO:0007669"/>
    <property type="project" value="UniProtKB-KW"/>
</dbReference>
<dbReference type="InterPro" id="IPR000086">
    <property type="entry name" value="NUDIX_hydrolase_dom"/>
</dbReference>
<dbReference type="PANTHER" id="PTHR11383">
    <property type="entry name" value="NUCLEOSIDE DIPHOSPHATE-LINKED MOIETY X MOTIF 13"/>
    <property type="match status" value="1"/>
</dbReference>
<dbReference type="PANTHER" id="PTHR11383:SF3">
    <property type="entry name" value="NAD(P)H PYROPHOSPHATASE NUDT13, MITOCHONDRIAL"/>
    <property type="match status" value="1"/>
</dbReference>
<dbReference type="CDD" id="cd03429">
    <property type="entry name" value="NUDIX_NADH_pyrophosphatase_Nudt13"/>
    <property type="match status" value="1"/>
</dbReference>
<dbReference type="PROSITE" id="PS00893">
    <property type="entry name" value="NUDIX_BOX"/>
    <property type="match status" value="1"/>
</dbReference>
<dbReference type="InterPro" id="IPR049734">
    <property type="entry name" value="NudC-like_C"/>
</dbReference>
<evidence type="ECO:0000313" key="8">
    <source>
        <dbReference type="EMBL" id="KRO51169.1"/>
    </source>
</evidence>
<dbReference type="GO" id="GO:0016787">
    <property type="term" value="F:hydrolase activity"/>
    <property type="evidence" value="ECO:0007669"/>
    <property type="project" value="UniProtKB-KW"/>
</dbReference>
<dbReference type="AlphaFoldDB" id="A0A0R2QM01"/>
<feature type="domain" description="Nudix hydrolase" evidence="7">
    <location>
        <begin position="67"/>
        <end position="192"/>
    </location>
</feature>
<evidence type="ECO:0000256" key="2">
    <source>
        <dbReference type="ARBA" id="ARBA00012381"/>
    </source>
</evidence>
<keyword evidence="4 8" id="KW-0378">Hydrolase</keyword>
<dbReference type="SUPFAM" id="SSF55811">
    <property type="entry name" value="Nudix"/>
    <property type="match status" value="1"/>
</dbReference>
<dbReference type="Gene3D" id="3.90.79.10">
    <property type="entry name" value="Nucleoside Triphosphate Pyrophosphohydrolase"/>
    <property type="match status" value="1"/>
</dbReference>
<keyword evidence="3" id="KW-0479">Metal-binding</keyword>
<dbReference type="EMBL" id="LIAU01000283">
    <property type="protein sequence ID" value="KRO51169.1"/>
    <property type="molecule type" value="Genomic_DNA"/>
</dbReference>
<keyword evidence="6" id="KW-0520">NAD</keyword>
<evidence type="ECO:0000256" key="3">
    <source>
        <dbReference type="ARBA" id="ARBA00022723"/>
    </source>
</evidence>
<dbReference type="InterPro" id="IPR015797">
    <property type="entry name" value="NUDIX_hydrolase-like_dom_sf"/>
</dbReference>
<evidence type="ECO:0000259" key="7">
    <source>
        <dbReference type="PROSITE" id="PS51462"/>
    </source>
</evidence>
<accession>A0A0R2QM01</accession>
<evidence type="ECO:0000256" key="6">
    <source>
        <dbReference type="ARBA" id="ARBA00023027"/>
    </source>
</evidence>
<proteinExistence type="predicted"/>
<evidence type="ECO:0000313" key="9">
    <source>
        <dbReference type="Proteomes" id="UP000053054"/>
    </source>
</evidence>
<gene>
    <name evidence="8" type="ORF">ABR62_00365</name>
</gene>
<dbReference type="NCBIfam" id="NF001299">
    <property type="entry name" value="PRK00241.1"/>
    <property type="match status" value="1"/>
</dbReference>
<comment type="caution">
    <text evidence="8">The sequence shown here is derived from an EMBL/GenBank/DDBJ whole genome shotgun (WGS) entry which is preliminary data.</text>
</comment>